<dbReference type="Proteomes" id="UP001372526">
    <property type="component" value="Unassembled WGS sequence"/>
</dbReference>
<evidence type="ECO:0000256" key="1">
    <source>
        <dbReference type="ARBA" id="ARBA00034117"/>
    </source>
</evidence>
<feature type="domain" description="LXG" evidence="2">
    <location>
        <begin position="1"/>
        <end position="215"/>
    </location>
</feature>
<comment type="caution">
    <text evidence="3">The sequence shown here is derived from an EMBL/GenBank/DDBJ whole genome shotgun (WGS) entry which is preliminary data.</text>
</comment>
<evidence type="ECO:0000259" key="2">
    <source>
        <dbReference type="PROSITE" id="PS51756"/>
    </source>
</evidence>
<keyword evidence="4" id="KW-1185">Reference proteome</keyword>
<dbReference type="CDD" id="cd20695">
    <property type="entry name" value="CdiA-CT_5T87E_Ct"/>
    <property type="match status" value="1"/>
</dbReference>
<dbReference type="EMBL" id="JBAWSX010000018">
    <property type="protein sequence ID" value="MEI4803854.1"/>
    <property type="molecule type" value="Genomic_DNA"/>
</dbReference>
<dbReference type="RefSeq" id="WP_336474151.1">
    <property type="nucleotide sequence ID" value="NZ_JBAWSX010000018.1"/>
</dbReference>
<dbReference type="PANTHER" id="PTHR34976">
    <property type="entry name" value="RIBONUCLEASE YQCG-RELATED"/>
    <property type="match status" value="1"/>
</dbReference>
<evidence type="ECO:0000313" key="4">
    <source>
        <dbReference type="Proteomes" id="UP001372526"/>
    </source>
</evidence>
<dbReference type="InterPro" id="IPR051768">
    <property type="entry name" value="Bact_secretion_toxin"/>
</dbReference>
<dbReference type="Pfam" id="PF04740">
    <property type="entry name" value="LXG"/>
    <property type="match status" value="1"/>
</dbReference>
<name>A0ABU8FPK5_9BACI</name>
<accession>A0ABU8FPK5</accession>
<dbReference type="InterPro" id="IPR006829">
    <property type="entry name" value="LXG_dom"/>
</dbReference>
<proteinExistence type="inferred from homology"/>
<protein>
    <submittedName>
        <fullName evidence="3">T7SS effector LXG polymorphic toxin</fullName>
    </submittedName>
</protein>
<comment type="similarity">
    <text evidence="1">In the N-terminal section; belongs to the LXG family.</text>
</comment>
<dbReference type="PANTHER" id="PTHR34976:SF1">
    <property type="entry name" value="TOXIN BC_0920"/>
    <property type="match status" value="1"/>
</dbReference>
<gene>
    <name evidence="3" type="ORF">WAZ07_22000</name>
</gene>
<reference evidence="3 4" key="1">
    <citation type="submission" date="2024-01" db="EMBL/GenBank/DDBJ databases">
        <title>Seven novel Bacillus-like species.</title>
        <authorList>
            <person name="Liu G."/>
        </authorList>
    </citation>
    <scope>NUCLEOTIDE SEQUENCE [LARGE SCALE GENOMIC DNA]</scope>
    <source>
        <strain evidence="3 4">FJAT-51639</strain>
    </source>
</reference>
<evidence type="ECO:0000313" key="3">
    <source>
        <dbReference type="EMBL" id="MEI4803854.1"/>
    </source>
</evidence>
<organism evidence="3 4">
    <name type="scientific">Bacillus bruguierae</name>
    <dbReference type="NCBI Taxonomy" id="3127667"/>
    <lineage>
        <taxon>Bacteria</taxon>
        <taxon>Bacillati</taxon>
        <taxon>Bacillota</taxon>
        <taxon>Bacilli</taxon>
        <taxon>Bacillales</taxon>
        <taxon>Bacillaceae</taxon>
        <taxon>Bacillus</taxon>
    </lineage>
</organism>
<dbReference type="PROSITE" id="PS51756">
    <property type="entry name" value="LXG"/>
    <property type="match status" value="1"/>
</dbReference>
<sequence length="487" mass="52872">MSLNMYLGEVQSQTQSMNAMCTATIQGMEQVINSIDAFVFDAVLQGQTYDSAKAFFAQTFRPLAQGIIYLCEELIRQNDAFPNDFQSKVASTDVIEQEIEEQMRGIDQTKAGIEVISNTLPGMQAMMGIFDMMKQKLQEKLNHLREFNSTSSSNYDTALQLAASIAKGLAEVQSGKGFSPVSGTFNTQGLNMEWVAPIQQIAEEKAREAEIEREIDEIMDLQEQEANRPWYQKTAIGAWEFFEGICNSAAENFIGKELPMGDELESKLTFQVGKLTGNVLSGAWSIVEMFAGLTLIGGSNFLTLAAGLVTAGGAIPIAVPVNGVLTVAGVAAAGHGGFVLYNTVQNSMDTIQRFQSSGGGVKGAGNAEYSFKNGEFKNADYHGQTGNSVKSKAPEDGQFALDNSVEIKSSTDRRVGIDSNGEFVVLDKTVNGTYHGHVRPWKSSDPNLSPLTDQMKNALRKAGYVKEVGGKGKLTQQSKNMINDFLK</sequence>